<dbReference type="InterPro" id="IPR036388">
    <property type="entry name" value="WH-like_DNA-bd_sf"/>
</dbReference>
<proteinExistence type="predicted"/>
<dbReference type="GO" id="GO:0008168">
    <property type="term" value="F:methyltransferase activity"/>
    <property type="evidence" value="ECO:0007669"/>
    <property type="project" value="UniProtKB-KW"/>
</dbReference>
<protein>
    <submittedName>
        <fullName evidence="2">Putative methyltransferase</fullName>
    </submittedName>
</protein>
<dbReference type="AlphaFoldDB" id="A0A2I6RLE3"/>
<dbReference type="Gene3D" id="1.10.10.10">
    <property type="entry name" value="Winged helix-like DNA-binding domain superfamily/Winged helix DNA-binding domain"/>
    <property type="match status" value="1"/>
</dbReference>
<reference evidence="2" key="1">
    <citation type="submission" date="2017-05" db="EMBL/GenBank/DDBJ databases">
        <title>putative methyltransferase gene in Micromonospora echinospora ATCC15835.</title>
        <authorList>
            <person name="Li S."/>
            <person name="Xiong B."/>
            <person name="Huang F."/>
            <person name="Reva A."/>
            <person name="Deng Z."/>
            <person name="Leadlay P.F."/>
            <person name="Sun Y."/>
        </authorList>
    </citation>
    <scope>NUCLEOTIDE SEQUENCE</scope>
    <source>
        <strain evidence="2">ATCC 15835</strain>
    </source>
</reference>
<keyword evidence="2" id="KW-0489">Methyltransferase</keyword>
<organism evidence="2">
    <name type="scientific">Micromonospora echinospora</name>
    <name type="common">Micromonospora purpurea</name>
    <dbReference type="NCBI Taxonomy" id="1877"/>
    <lineage>
        <taxon>Bacteria</taxon>
        <taxon>Bacillati</taxon>
        <taxon>Actinomycetota</taxon>
        <taxon>Actinomycetes</taxon>
        <taxon>Micromonosporales</taxon>
        <taxon>Micromonosporaceae</taxon>
        <taxon>Micromonospora</taxon>
    </lineage>
</organism>
<name>A0A2I6RLE3_MICEC</name>
<dbReference type="InterPro" id="IPR036390">
    <property type="entry name" value="WH_DNA-bd_sf"/>
</dbReference>
<dbReference type="Pfam" id="PF13649">
    <property type="entry name" value="Methyltransf_25"/>
    <property type="match status" value="1"/>
</dbReference>
<dbReference type="SUPFAM" id="SSF46785">
    <property type="entry name" value="Winged helix' DNA-binding domain"/>
    <property type="match status" value="1"/>
</dbReference>
<dbReference type="InterPro" id="IPR041698">
    <property type="entry name" value="Methyltransf_25"/>
</dbReference>
<dbReference type="Gene3D" id="3.40.50.150">
    <property type="entry name" value="Vaccinia Virus protein VP39"/>
    <property type="match status" value="1"/>
</dbReference>
<dbReference type="CDD" id="cd02440">
    <property type="entry name" value="AdoMet_MTases"/>
    <property type="match status" value="1"/>
</dbReference>
<dbReference type="EMBL" id="MF036136">
    <property type="protein sequence ID" value="AUN87444.1"/>
    <property type="molecule type" value="Genomic_DNA"/>
</dbReference>
<evidence type="ECO:0000259" key="1">
    <source>
        <dbReference type="Pfam" id="PF13649"/>
    </source>
</evidence>
<dbReference type="GO" id="GO:0032259">
    <property type="term" value="P:methylation"/>
    <property type="evidence" value="ECO:0007669"/>
    <property type="project" value="UniProtKB-KW"/>
</dbReference>
<sequence>MPRHNVLGAGHSVTLRSRAGRGAVGEDHWQAQSKGGIVVRTDAGDQLVELRTQPQLREWQDFQLSGMPHLISAMHLCQAVHALAETGLLAELRGGLRRDDITSLPGFDPELVRGLLRYLVVRGVVDDLPDGYRLSRRGELLTTDVSLARLGVYAGAYGAVTARMGDLLTGKARYGVDVDRDGGALGRHCATLFSVFHSDTIMTATRERGIRTMLDAGCGGGQLLVDACRRDERLTGIGLDNSPEAIAVAEKSAREHGVADRVQFFVADAFEPETWPEVCRTADAMCIVSALHEHFRHGEDAVAELLRRYARGLPALKMLLVGEPELLYEDRENHDDFLLVHVLTGQGLPRDRHAWLPVFEKAGLPCRHIYTRPGAGPRLCFYDLRPASEVPVGR</sequence>
<dbReference type="SUPFAM" id="SSF53335">
    <property type="entry name" value="S-adenosyl-L-methionine-dependent methyltransferases"/>
    <property type="match status" value="1"/>
</dbReference>
<dbReference type="InterPro" id="IPR029063">
    <property type="entry name" value="SAM-dependent_MTases_sf"/>
</dbReference>
<keyword evidence="2" id="KW-0808">Transferase</keyword>
<evidence type="ECO:0000313" key="2">
    <source>
        <dbReference type="EMBL" id="AUN87444.1"/>
    </source>
</evidence>
<feature type="domain" description="Methyltransferase" evidence="1">
    <location>
        <begin position="214"/>
        <end position="308"/>
    </location>
</feature>
<accession>A0A2I6RLE3</accession>